<comment type="caution">
    <text evidence="2">The sequence shown here is derived from an EMBL/GenBank/DDBJ whole genome shotgun (WGS) entry which is preliminary data.</text>
</comment>
<dbReference type="AlphaFoldDB" id="A0A8T2WT67"/>
<reference evidence="2" key="1">
    <citation type="journal article" date="2021" name="J. Hered.">
        <title>Genome Assembly of Salicaceae Populus deltoides (Eastern Cottonwood) I-69 Based on Nanopore Sequencing and Hi-C Technologies.</title>
        <authorList>
            <person name="Bai S."/>
            <person name="Wu H."/>
            <person name="Zhang J."/>
            <person name="Pan Z."/>
            <person name="Zhao W."/>
            <person name="Li Z."/>
            <person name="Tong C."/>
        </authorList>
    </citation>
    <scope>NUCLEOTIDE SEQUENCE</scope>
    <source>
        <tissue evidence="2">Leaf</tissue>
    </source>
</reference>
<evidence type="ECO:0000313" key="3">
    <source>
        <dbReference type="Proteomes" id="UP000807159"/>
    </source>
</evidence>
<name>A0A8T2WT67_POPDE</name>
<gene>
    <name evidence="2" type="ORF">H0E87_027927</name>
</gene>
<accession>A0A8T2WT67</accession>
<evidence type="ECO:0000256" key="1">
    <source>
        <dbReference type="SAM" id="MobiDB-lite"/>
    </source>
</evidence>
<feature type="region of interest" description="Disordered" evidence="1">
    <location>
        <begin position="33"/>
        <end position="52"/>
    </location>
</feature>
<evidence type="ECO:0000313" key="2">
    <source>
        <dbReference type="EMBL" id="KAH8483323.1"/>
    </source>
</evidence>
<dbReference type="Proteomes" id="UP000807159">
    <property type="component" value="Chromosome 17"/>
</dbReference>
<feature type="non-terminal residue" evidence="2">
    <location>
        <position position="82"/>
    </location>
</feature>
<feature type="non-terminal residue" evidence="2">
    <location>
        <position position="1"/>
    </location>
</feature>
<sequence>AALPLQAGDHHLPSSGFRSPTLTRAALLGSPPSSFSLQPFHRRDAEVSPPQHRWKPLLASLLTKGGVDDLPDPAGIRPRESP</sequence>
<organism evidence="2 3">
    <name type="scientific">Populus deltoides</name>
    <name type="common">Eastern poplar</name>
    <name type="synonym">Eastern cottonwood</name>
    <dbReference type="NCBI Taxonomy" id="3696"/>
    <lineage>
        <taxon>Eukaryota</taxon>
        <taxon>Viridiplantae</taxon>
        <taxon>Streptophyta</taxon>
        <taxon>Embryophyta</taxon>
        <taxon>Tracheophyta</taxon>
        <taxon>Spermatophyta</taxon>
        <taxon>Magnoliopsida</taxon>
        <taxon>eudicotyledons</taxon>
        <taxon>Gunneridae</taxon>
        <taxon>Pentapetalae</taxon>
        <taxon>rosids</taxon>
        <taxon>fabids</taxon>
        <taxon>Malpighiales</taxon>
        <taxon>Salicaceae</taxon>
        <taxon>Saliceae</taxon>
        <taxon>Populus</taxon>
    </lineage>
</organism>
<dbReference type="EMBL" id="JACEGQ020000017">
    <property type="protein sequence ID" value="KAH8483323.1"/>
    <property type="molecule type" value="Genomic_DNA"/>
</dbReference>
<keyword evidence="3" id="KW-1185">Reference proteome</keyword>
<protein>
    <submittedName>
        <fullName evidence="2">Uncharacterized protein</fullName>
    </submittedName>
</protein>
<proteinExistence type="predicted"/>